<gene>
    <name evidence="3" type="ORF">GII31_21725</name>
</gene>
<sequence>MTTMRTIIRSAMLATGLALVAAGMTACSDDSTASAPLTSNQITTTSMKSSANAESTATEVSPSESVEALASESPDASRGARDTEVSATTSSASTTTTTTTTTTTAPRSDTVEESVVAPQNVKLTEKQEDYLRALKRQNVTFMGDTDNNVALTMGAYICSEKKKGTDPVTVKAYVTASVGPGTDSVAEASAKADKVIRAAHAEFC</sequence>
<dbReference type="Proteomes" id="UP001059836">
    <property type="component" value="Chromosome"/>
</dbReference>
<dbReference type="EMBL" id="CP045809">
    <property type="protein sequence ID" value="QHN37124.1"/>
    <property type="molecule type" value="Genomic_DNA"/>
</dbReference>
<dbReference type="RefSeq" id="WP_213245455.1">
    <property type="nucleotide sequence ID" value="NZ_CP045806.1"/>
</dbReference>
<organism evidence="3 4">
    <name type="scientific">Gordonia pseudamarae</name>
    <dbReference type="NCBI Taxonomy" id="2831662"/>
    <lineage>
        <taxon>Bacteria</taxon>
        <taxon>Bacillati</taxon>
        <taxon>Actinomycetota</taxon>
        <taxon>Actinomycetes</taxon>
        <taxon>Mycobacteriales</taxon>
        <taxon>Gordoniaceae</taxon>
        <taxon>Gordonia</taxon>
    </lineage>
</organism>
<name>A0ABX6IP10_9ACTN</name>
<protein>
    <submittedName>
        <fullName evidence="3">DUF732 domain-containing protein</fullName>
    </submittedName>
</protein>
<evidence type="ECO:0000313" key="4">
    <source>
        <dbReference type="Proteomes" id="UP001059836"/>
    </source>
</evidence>
<keyword evidence="4" id="KW-1185">Reference proteome</keyword>
<feature type="signal peptide" evidence="2">
    <location>
        <begin position="1"/>
        <end position="28"/>
    </location>
</feature>
<feature type="region of interest" description="Disordered" evidence="1">
    <location>
        <begin position="45"/>
        <end position="115"/>
    </location>
</feature>
<feature type="chain" id="PRO_5045972891" evidence="2">
    <location>
        <begin position="29"/>
        <end position="204"/>
    </location>
</feature>
<evidence type="ECO:0000256" key="1">
    <source>
        <dbReference type="SAM" id="MobiDB-lite"/>
    </source>
</evidence>
<feature type="compositionally biased region" description="Polar residues" evidence="1">
    <location>
        <begin position="45"/>
        <end position="64"/>
    </location>
</feature>
<evidence type="ECO:0000313" key="3">
    <source>
        <dbReference type="EMBL" id="QHN37124.1"/>
    </source>
</evidence>
<feature type="compositionally biased region" description="Low complexity" evidence="1">
    <location>
        <begin position="86"/>
        <end position="105"/>
    </location>
</feature>
<dbReference type="PROSITE" id="PS51257">
    <property type="entry name" value="PROKAR_LIPOPROTEIN"/>
    <property type="match status" value="1"/>
</dbReference>
<reference evidence="3" key="1">
    <citation type="journal article" date="2021" name="Nat. Microbiol.">
        <title>Cocultivation of an ultrasmall environmental parasitic bacterium with lytic ability against bacteria associated with wastewater foams.</title>
        <authorList>
            <person name="Batinovic S."/>
            <person name="Rose J.J.A."/>
            <person name="Ratcliffe J."/>
            <person name="Seviour R.J."/>
            <person name="Petrovski S."/>
        </authorList>
    </citation>
    <scope>NUCLEOTIDE SEQUENCE</scope>
    <source>
        <strain evidence="3">CON9</strain>
    </source>
</reference>
<accession>A0ABX6IP10</accession>
<evidence type="ECO:0000256" key="2">
    <source>
        <dbReference type="SAM" id="SignalP"/>
    </source>
</evidence>
<keyword evidence="2" id="KW-0732">Signal</keyword>
<proteinExistence type="predicted"/>